<organism evidence="2">
    <name type="scientific">hydrocarbon metagenome</name>
    <dbReference type="NCBI Taxonomy" id="938273"/>
    <lineage>
        <taxon>unclassified sequences</taxon>
        <taxon>metagenomes</taxon>
        <taxon>ecological metagenomes</taxon>
    </lineage>
</organism>
<name>A0A0W8FYB0_9ZZZZ</name>
<sequence>MFKNYFYLNRALLELRDKLIGIKIYEVFTQEKETLYFHIPTEENEFRHLVISINQSEPYLIIKDEHRKARKNVANFYSDLLPSEIESVLIAQDDRIIKIKCSNFYLLIPIRGTISNVIAIPENGEPEFFRKVKQIDENELISELISHNYNALFNLPNPLANGQSLDELKKTFSYLTKDILNELKARTSSDDINLQKDTLLRIISQINSDPIQIFYTNDLSRYVFVPSGFISLSRDSEIYEYDNYQDALLKFLAVGNKLSREQRLQKEISKHIVKELSIYSNKLNSLQQRIDEGSKEELYRKYADLLLSNLHKIKKGMKEIILDDFTNSETYKISLNDKFSPKQNVDYYYDKARGERINYSKSLELYKAAKTSYNNILDIQKEFENCDELSKLISLKEKLDLKDSKVTEKNEPQMKFRHFIIENKYHVFVGRDSKSNDYLSTKFAKQNDYWFHARGYAGSHVLLRVDNPKEGVPKNIIKNAASIAAYFSKAKTAGTAPVAYTFAKFVTKRKGMEPGKVMMQKENVLLVKPEIPNNTEQIEE</sequence>
<dbReference type="PANTHER" id="PTHR15239">
    <property type="entry name" value="NUCLEAR EXPORT MEDIATOR FACTOR NEMF"/>
    <property type="match status" value="1"/>
</dbReference>
<dbReference type="EMBL" id="LNQE01000590">
    <property type="protein sequence ID" value="KUG25844.1"/>
    <property type="molecule type" value="Genomic_DNA"/>
</dbReference>
<dbReference type="GO" id="GO:1990112">
    <property type="term" value="C:RQC complex"/>
    <property type="evidence" value="ECO:0007669"/>
    <property type="project" value="TreeGrafter"/>
</dbReference>
<proteinExistence type="predicted"/>
<dbReference type="AlphaFoldDB" id="A0A0W8FYB0"/>
<dbReference type="Pfam" id="PF05833">
    <property type="entry name" value="NFACT_N"/>
    <property type="match status" value="1"/>
</dbReference>
<reference evidence="2" key="1">
    <citation type="journal article" date="2015" name="Proc. Natl. Acad. Sci. U.S.A.">
        <title>Networks of energetic and metabolic interactions define dynamics in microbial communities.</title>
        <authorList>
            <person name="Embree M."/>
            <person name="Liu J.K."/>
            <person name="Al-Bassam M.M."/>
            <person name="Zengler K."/>
        </authorList>
    </citation>
    <scope>NUCLEOTIDE SEQUENCE</scope>
</reference>
<protein>
    <submittedName>
        <fullName evidence="2">Fibronectin/fibrinogen-binding protein</fullName>
    </submittedName>
</protein>
<dbReference type="Gene3D" id="2.30.310.10">
    <property type="entry name" value="ibrinogen binding protein from staphylococcus aureus domain"/>
    <property type="match status" value="1"/>
</dbReference>
<dbReference type="Pfam" id="PF05670">
    <property type="entry name" value="NFACT-R_1"/>
    <property type="match status" value="1"/>
</dbReference>
<dbReference type="PANTHER" id="PTHR15239:SF6">
    <property type="entry name" value="RIBOSOME QUALITY CONTROL COMPLEX SUBUNIT NEMF"/>
    <property type="match status" value="1"/>
</dbReference>
<dbReference type="GO" id="GO:0043023">
    <property type="term" value="F:ribosomal large subunit binding"/>
    <property type="evidence" value="ECO:0007669"/>
    <property type="project" value="TreeGrafter"/>
</dbReference>
<gene>
    <name evidence="2" type="ORF">ASZ90_004327</name>
</gene>
<feature type="domain" description="NFACT RNA-binding" evidence="1">
    <location>
        <begin position="415"/>
        <end position="520"/>
    </location>
</feature>
<accession>A0A0W8FYB0</accession>
<evidence type="ECO:0000313" key="2">
    <source>
        <dbReference type="EMBL" id="KUG25844.1"/>
    </source>
</evidence>
<comment type="caution">
    <text evidence="2">The sequence shown here is derived from an EMBL/GenBank/DDBJ whole genome shotgun (WGS) entry which is preliminary data.</text>
</comment>
<dbReference type="GO" id="GO:0000049">
    <property type="term" value="F:tRNA binding"/>
    <property type="evidence" value="ECO:0007669"/>
    <property type="project" value="TreeGrafter"/>
</dbReference>
<dbReference type="InterPro" id="IPR008532">
    <property type="entry name" value="NFACT_RNA-bd"/>
</dbReference>
<evidence type="ECO:0000259" key="1">
    <source>
        <dbReference type="Pfam" id="PF05670"/>
    </source>
</evidence>
<dbReference type="GO" id="GO:0072344">
    <property type="term" value="P:rescue of stalled ribosome"/>
    <property type="evidence" value="ECO:0007669"/>
    <property type="project" value="TreeGrafter"/>
</dbReference>
<dbReference type="InterPro" id="IPR051608">
    <property type="entry name" value="RQC_Subunit_NEMF"/>
</dbReference>